<keyword evidence="6" id="KW-0645">Protease</keyword>
<feature type="binding site" evidence="15">
    <location>
        <position position="570"/>
    </location>
    <ligand>
        <name>Ca(2+)</name>
        <dbReference type="ChEBI" id="CHEBI:29108"/>
    </ligand>
</feature>
<dbReference type="InterPro" id="IPR023828">
    <property type="entry name" value="Peptidase_S8_Ser-AS"/>
</dbReference>
<evidence type="ECO:0000256" key="11">
    <source>
        <dbReference type="ARBA" id="ARBA00022837"/>
    </source>
</evidence>
<organism evidence="18 19">
    <name type="scientific">Lactarius akahatsu</name>
    <dbReference type="NCBI Taxonomy" id="416441"/>
    <lineage>
        <taxon>Eukaryota</taxon>
        <taxon>Fungi</taxon>
        <taxon>Dikarya</taxon>
        <taxon>Basidiomycota</taxon>
        <taxon>Agaricomycotina</taxon>
        <taxon>Agaricomycetes</taxon>
        <taxon>Russulales</taxon>
        <taxon>Russulaceae</taxon>
        <taxon>Lactarius</taxon>
    </lineage>
</organism>
<comment type="function">
    <text evidence="2">Secreted tripeptidyl-peptidase which degrades proteins at acidic pHs and is involved in virulence.</text>
</comment>
<dbReference type="CDD" id="cd11377">
    <property type="entry name" value="Pro-peptidase_S53"/>
    <property type="match status" value="1"/>
</dbReference>
<keyword evidence="12" id="KW-0843">Virulence</keyword>
<dbReference type="EC" id="3.4.14.10" evidence="4"/>
<dbReference type="GO" id="GO:0046872">
    <property type="term" value="F:metal ion binding"/>
    <property type="evidence" value="ECO:0007669"/>
    <property type="project" value="UniProtKB-UniRule"/>
</dbReference>
<evidence type="ECO:0000256" key="4">
    <source>
        <dbReference type="ARBA" id="ARBA00012462"/>
    </source>
</evidence>
<gene>
    <name evidence="18" type="ORF">EDB92DRAFT_1819920</name>
</gene>
<evidence type="ECO:0000256" key="14">
    <source>
        <dbReference type="ARBA" id="ARBA00023180"/>
    </source>
</evidence>
<dbReference type="GO" id="GO:0006508">
    <property type="term" value="P:proteolysis"/>
    <property type="evidence" value="ECO:0007669"/>
    <property type="project" value="UniProtKB-KW"/>
</dbReference>
<evidence type="ECO:0000256" key="6">
    <source>
        <dbReference type="ARBA" id="ARBA00022670"/>
    </source>
</evidence>
<comment type="caution">
    <text evidence="18">The sequence shown here is derived from an EMBL/GenBank/DDBJ whole genome shotgun (WGS) entry which is preliminary data.</text>
</comment>
<dbReference type="GO" id="GO:0004252">
    <property type="term" value="F:serine-type endopeptidase activity"/>
    <property type="evidence" value="ECO:0007669"/>
    <property type="project" value="InterPro"/>
</dbReference>
<evidence type="ECO:0000256" key="8">
    <source>
        <dbReference type="ARBA" id="ARBA00022729"/>
    </source>
</evidence>
<keyword evidence="7 15" id="KW-0479">Metal-binding</keyword>
<feature type="binding site" evidence="15">
    <location>
        <position position="549"/>
    </location>
    <ligand>
        <name>Ca(2+)</name>
        <dbReference type="ChEBI" id="CHEBI:29108"/>
    </ligand>
</feature>
<dbReference type="Gene3D" id="3.40.50.200">
    <property type="entry name" value="Peptidase S8/S53 domain"/>
    <property type="match status" value="1"/>
</dbReference>
<dbReference type="SUPFAM" id="SSF52743">
    <property type="entry name" value="Subtilisin-like"/>
    <property type="match status" value="1"/>
</dbReference>
<keyword evidence="19" id="KW-1185">Reference proteome</keyword>
<sequence>MGLAMCFHQLFVLSVLAAATFPDFVTPLAPPWDDLRVKHTWGAVPANWETLGNPPAGTTIDLHVALKSHNGSALSEALYDVSDPRSPKHVLYNTSPLTIYSPVLRLLCCRYGAHLSKEQVARLVAPHTHTLDLINSWLAHHGVPTSSISTSHGGGWLTLAGVPVSQVNKLLGASYQLYRHMGTNDTTILRTTPRRRSVGATADMASREPAMALTGRDYVVTPSDLRWLYRTATYVPTATDQNLLGIAGYLNDYPGLQDLRVFMSQCRADAVDASQATFTVELLNGAGGYDPNHPDPEADQNMQYAQAMAYPTPHLFYGTGGEIAVLPGSNLPAPGDPFLVWLNFMLSEQRVPPTISTSYGVQETTTPPEYATALCNLFAQLGLRGASVIFPSGNNGVGKLEDCIADDETGSVHFVPTFPASCPYVTSVGGTTGNPEVAVSFSGGGFSNHFPRPRYQQVAVPTYLERLGSQYDGMYNPAGRGIPDLAAQAQRIYIVENNMGYVVSGTSCAVPVVAGIISLLNDYLLSIGRSPLGFINPWLYIVGLPGINDIISGSNPGCDTDGFSAAVGWDPVTGLGTPDFLDLLALAQWNPNSHP</sequence>
<evidence type="ECO:0000256" key="3">
    <source>
        <dbReference type="ARBA" id="ARBA00004239"/>
    </source>
</evidence>
<evidence type="ECO:0000256" key="2">
    <source>
        <dbReference type="ARBA" id="ARBA00002451"/>
    </source>
</evidence>
<proteinExistence type="predicted"/>
<dbReference type="PROSITE" id="PS00138">
    <property type="entry name" value="SUBTILASE_SER"/>
    <property type="match status" value="1"/>
</dbReference>
<protein>
    <recommendedName>
        <fullName evidence="4">tripeptidyl-peptidase II</fullName>
        <ecNumber evidence="4">3.4.14.10</ecNumber>
    </recommendedName>
</protein>
<evidence type="ECO:0000256" key="1">
    <source>
        <dbReference type="ARBA" id="ARBA00001910"/>
    </source>
</evidence>
<keyword evidence="13" id="KW-0865">Zymogen</keyword>
<evidence type="ECO:0000256" key="7">
    <source>
        <dbReference type="ARBA" id="ARBA00022723"/>
    </source>
</evidence>
<feature type="binding site" evidence="15">
    <location>
        <position position="550"/>
    </location>
    <ligand>
        <name>Ca(2+)</name>
        <dbReference type="ChEBI" id="CHEBI:29108"/>
    </ligand>
</feature>
<name>A0AAD4Q925_9AGAM</name>
<dbReference type="PROSITE" id="PS51695">
    <property type="entry name" value="SEDOLISIN"/>
    <property type="match status" value="1"/>
</dbReference>
<evidence type="ECO:0000256" key="5">
    <source>
        <dbReference type="ARBA" id="ARBA00022525"/>
    </source>
</evidence>
<feature type="signal peptide" evidence="16">
    <location>
        <begin position="1"/>
        <end position="22"/>
    </location>
</feature>
<dbReference type="GO" id="GO:0008240">
    <property type="term" value="F:tripeptidyl-peptidase activity"/>
    <property type="evidence" value="ECO:0007669"/>
    <property type="project" value="UniProtKB-EC"/>
</dbReference>
<feature type="domain" description="Peptidase S53" evidence="17">
    <location>
        <begin position="219"/>
        <end position="590"/>
    </location>
</feature>
<reference evidence="18" key="1">
    <citation type="submission" date="2022-01" db="EMBL/GenBank/DDBJ databases">
        <title>Comparative genomics reveals a dynamic genome evolution in the ectomycorrhizal milk-cap (Lactarius) mushrooms.</title>
        <authorList>
            <consortium name="DOE Joint Genome Institute"/>
            <person name="Lebreton A."/>
            <person name="Tang N."/>
            <person name="Kuo A."/>
            <person name="LaButti K."/>
            <person name="Drula E."/>
            <person name="Barry K."/>
            <person name="Clum A."/>
            <person name="Lipzen A."/>
            <person name="Mousain D."/>
            <person name="Ng V."/>
            <person name="Wang R."/>
            <person name="Wang X."/>
            <person name="Dai Y."/>
            <person name="Henrissat B."/>
            <person name="Grigoriev I.V."/>
            <person name="Guerin-Laguette A."/>
            <person name="Yu F."/>
            <person name="Martin F.M."/>
        </authorList>
    </citation>
    <scope>NUCLEOTIDE SEQUENCE</scope>
    <source>
        <strain evidence="18">QP</strain>
    </source>
</reference>
<keyword evidence="14" id="KW-0325">Glycoprotein</keyword>
<dbReference type="Proteomes" id="UP001201163">
    <property type="component" value="Unassembled WGS sequence"/>
</dbReference>
<keyword evidence="10" id="KW-0720">Serine protease</keyword>
<comment type="catalytic activity">
    <reaction evidence="1">
        <text>Release of an N-terminal tripeptide from a polypeptide.</text>
        <dbReference type="EC" id="3.4.14.10"/>
    </reaction>
</comment>
<evidence type="ECO:0000256" key="16">
    <source>
        <dbReference type="SAM" id="SignalP"/>
    </source>
</evidence>
<dbReference type="InterPro" id="IPR050819">
    <property type="entry name" value="Tripeptidyl-peptidase_I"/>
</dbReference>
<dbReference type="InterPro" id="IPR015366">
    <property type="entry name" value="S53_propep"/>
</dbReference>
<dbReference type="EMBL" id="JAKELL010000102">
    <property type="protein sequence ID" value="KAH8982266.1"/>
    <property type="molecule type" value="Genomic_DNA"/>
</dbReference>
<evidence type="ECO:0000256" key="9">
    <source>
        <dbReference type="ARBA" id="ARBA00022801"/>
    </source>
</evidence>
<dbReference type="GO" id="GO:0005576">
    <property type="term" value="C:extracellular region"/>
    <property type="evidence" value="ECO:0007669"/>
    <property type="project" value="UniProtKB-SubCell"/>
</dbReference>
<evidence type="ECO:0000256" key="12">
    <source>
        <dbReference type="ARBA" id="ARBA00023026"/>
    </source>
</evidence>
<dbReference type="AlphaFoldDB" id="A0AAD4Q925"/>
<evidence type="ECO:0000256" key="15">
    <source>
        <dbReference type="PROSITE-ProRule" id="PRU01032"/>
    </source>
</evidence>
<keyword evidence="11 15" id="KW-0106">Calcium</keyword>
<comment type="caution">
    <text evidence="15">Lacks conserved residue(s) required for the propagation of feature annotation.</text>
</comment>
<dbReference type="FunFam" id="3.40.50.200:FF:000015">
    <property type="entry name" value="Tripeptidyl peptidase A"/>
    <property type="match status" value="1"/>
</dbReference>
<evidence type="ECO:0000256" key="10">
    <source>
        <dbReference type="ARBA" id="ARBA00022825"/>
    </source>
</evidence>
<evidence type="ECO:0000259" key="17">
    <source>
        <dbReference type="PROSITE" id="PS51695"/>
    </source>
</evidence>
<comment type="cofactor">
    <cofactor evidence="15">
        <name>Ca(2+)</name>
        <dbReference type="ChEBI" id="CHEBI:29108"/>
    </cofactor>
    <text evidence="15">Binds 1 Ca(2+) ion per subunit.</text>
</comment>
<dbReference type="SMART" id="SM00944">
    <property type="entry name" value="Pro-kuma_activ"/>
    <property type="match status" value="1"/>
</dbReference>
<dbReference type="PANTHER" id="PTHR14218">
    <property type="entry name" value="PROTEASE S8 TRIPEPTIDYL PEPTIDASE I CLN2"/>
    <property type="match status" value="1"/>
</dbReference>
<keyword evidence="5" id="KW-0964">Secreted</keyword>
<dbReference type="CDD" id="cd04056">
    <property type="entry name" value="Peptidases_S53"/>
    <property type="match status" value="1"/>
</dbReference>
<evidence type="ECO:0000256" key="13">
    <source>
        <dbReference type="ARBA" id="ARBA00023145"/>
    </source>
</evidence>
<keyword evidence="9" id="KW-0378">Hydrolase</keyword>
<dbReference type="Pfam" id="PF09286">
    <property type="entry name" value="Pro-kuma_activ"/>
    <property type="match status" value="1"/>
</dbReference>
<feature type="chain" id="PRO_5041987828" description="tripeptidyl-peptidase II" evidence="16">
    <location>
        <begin position="23"/>
        <end position="595"/>
    </location>
</feature>
<feature type="binding site" evidence="15">
    <location>
        <position position="568"/>
    </location>
    <ligand>
        <name>Ca(2+)</name>
        <dbReference type="ChEBI" id="CHEBI:29108"/>
    </ligand>
</feature>
<accession>A0AAD4Q925</accession>
<dbReference type="InterPro" id="IPR030400">
    <property type="entry name" value="Sedolisin_dom"/>
</dbReference>
<dbReference type="SUPFAM" id="SSF54897">
    <property type="entry name" value="Protease propeptides/inhibitors"/>
    <property type="match status" value="1"/>
</dbReference>
<dbReference type="PANTHER" id="PTHR14218:SF15">
    <property type="entry name" value="TRIPEPTIDYL-PEPTIDASE 1"/>
    <property type="match status" value="1"/>
</dbReference>
<comment type="subcellular location">
    <subcellularLocation>
        <location evidence="3">Secreted</location>
        <location evidence="3">Extracellular space</location>
    </subcellularLocation>
</comment>
<dbReference type="InterPro" id="IPR036852">
    <property type="entry name" value="Peptidase_S8/S53_dom_sf"/>
</dbReference>
<evidence type="ECO:0000313" key="18">
    <source>
        <dbReference type="EMBL" id="KAH8982266.1"/>
    </source>
</evidence>
<keyword evidence="8 16" id="KW-0732">Signal</keyword>
<evidence type="ECO:0000313" key="19">
    <source>
        <dbReference type="Proteomes" id="UP001201163"/>
    </source>
</evidence>